<dbReference type="AlphaFoldDB" id="A0A5J4U716"/>
<sequence length="248" mass="28001">MTVPSDYNVINGLIGLGPDILLDVLSDFRLIPDAVQFLCVCKKTNQLINHARFYKIIESLNYPIEIMNKDPDDIDFVDIDLVQKKIYKKKDGVNTISLTQVLDNGIWLIEALFQNTYGLGCGFPAIGIVRDSYDIPAKAGYASKPHTDHIAAFCTGGNYPVYYKGYGTKGNYKFKDNQVLRLEFDSFKGTLILFIDYVQQPVYFSGIKEKVRFIISLYKPGSSCTIRSLKKLQAPTSKQIANEKAIKW</sequence>
<dbReference type="EMBL" id="SNRW01019162">
    <property type="protein sequence ID" value="KAA6366636.1"/>
    <property type="molecule type" value="Genomic_DNA"/>
</dbReference>
<reference evidence="1 2" key="1">
    <citation type="submission" date="2019-03" db="EMBL/GenBank/DDBJ databases">
        <title>Single cell metagenomics reveals metabolic interactions within the superorganism composed of flagellate Streblomastix strix and complex community of Bacteroidetes bacteria on its surface.</title>
        <authorList>
            <person name="Treitli S.C."/>
            <person name="Kolisko M."/>
            <person name="Husnik F."/>
            <person name="Keeling P."/>
            <person name="Hampl V."/>
        </authorList>
    </citation>
    <scope>NUCLEOTIDE SEQUENCE [LARGE SCALE GENOMIC DNA]</scope>
    <source>
        <strain evidence="1">ST1C</strain>
    </source>
</reference>
<evidence type="ECO:0000313" key="2">
    <source>
        <dbReference type="Proteomes" id="UP000324800"/>
    </source>
</evidence>
<protein>
    <submittedName>
        <fullName evidence="1">Uncharacterized protein</fullName>
    </submittedName>
</protein>
<evidence type="ECO:0000313" key="1">
    <source>
        <dbReference type="EMBL" id="KAA6366636.1"/>
    </source>
</evidence>
<proteinExistence type="predicted"/>
<accession>A0A5J4U716</accession>
<dbReference type="Proteomes" id="UP000324800">
    <property type="component" value="Unassembled WGS sequence"/>
</dbReference>
<comment type="caution">
    <text evidence="1">The sequence shown here is derived from an EMBL/GenBank/DDBJ whole genome shotgun (WGS) entry which is preliminary data.</text>
</comment>
<name>A0A5J4U716_9EUKA</name>
<gene>
    <name evidence="1" type="ORF">EZS28_037837</name>
</gene>
<organism evidence="1 2">
    <name type="scientific">Streblomastix strix</name>
    <dbReference type="NCBI Taxonomy" id="222440"/>
    <lineage>
        <taxon>Eukaryota</taxon>
        <taxon>Metamonada</taxon>
        <taxon>Preaxostyla</taxon>
        <taxon>Oxymonadida</taxon>
        <taxon>Streblomastigidae</taxon>
        <taxon>Streblomastix</taxon>
    </lineage>
</organism>